<dbReference type="Pfam" id="PF13460">
    <property type="entry name" value="NAD_binding_10"/>
    <property type="match status" value="1"/>
</dbReference>
<gene>
    <name evidence="2" type="ORF">EDD35_3503</name>
</gene>
<dbReference type="Gene3D" id="3.90.25.10">
    <property type="entry name" value="UDP-galactose 4-epimerase, domain 1"/>
    <property type="match status" value="1"/>
</dbReference>
<reference evidence="2 3" key="1">
    <citation type="submission" date="2018-11" db="EMBL/GenBank/DDBJ databases">
        <title>Sequencing the genomes of 1000 actinobacteria strains.</title>
        <authorList>
            <person name="Klenk H.-P."/>
        </authorList>
    </citation>
    <scope>NUCLEOTIDE SEQUENCE [LARGE SCALE GENOMIC DNA]</scope>
    <source>
        <strain evidence="2 3">DSM 44348</strain>
    </source>
</reference>
<dbReference type="InterPro" id="IPR016040">
    <property type="entry name" value="NAD(P)-bd_dom"/>
</dbReference>
<dbReference type="EMBL" id="RKHY01000001">
    <property type="protein sequence ID" value="ROS41151.1"/>
    <property type="molecule type" value="Genomic_DNA"/>
</dbReference>
<organism evidence="2 3">
    <name type="scientific">Amycolatopsis thermoflava</name>
    <dbReference type="NCBI Taxonomy" id="84480"/>
    <lineage>
        <taxon>Bacteria</taxon>
        <taxon>Bacillati</taxon>
        <taxon>Actinomycetota</taxon>
        <taxon>Actinomycetes</taxon>
        <taxon>Pseudonocardiales</taxon>
        <taxon>Pseudonocardiaceae</taxon>
        <taxon>Amycolatopsis</taxon>
        <taxon>Amycolatopsis methanolica group</taxon>
    </lineage>
</organism>
<dbReference type="SUPFAM" id="SSF51735">
    <property type="entry name" value="NAD(P)-binding Rossmann-fold domains"/>
    <property type="match status" value="1"/>
</dbReference>
<dbReference type="PANTHER" id="PTHR43162:SF1">
    <property type="entry name" value="PRESTALK A DIFFERENTIATION PROTEIN A"/>
    <property type="match status" value="1"/>
</dbReference>
<dbReference type="PANTHER" id="PTHR43162">
    <property type="match status" value="1"/>
</dbReference>
<comment type="caution">
    <text evidence="2">The sequence shown here is derived from an EMBL/GenBank/DDBJ whole genome shotgun (WGS) entry which is preliminary data.</text>
</comment>
<dbReference type="InterPro" id="IPR036291">
    <property type="entry name" value="NAD(P)-bd_dom_sf"/>
</dbReference>
<evidence type="ECO:0000313" key="2">
    <source>
        <dbReference type="EMBL" id="ROS41151.1"/>
    </source>
</evidence>
<feature type="domain" description="NAD(P)-binding" evidence="1">
    <location>
        <begin position="7"/>
        <end position="168"/>
    </location>
</feature>
<dbReference type="RefSeq" id="WP_123684407.1">
    <property type="nucleotide sequence ID" value="NZ_RKHY01000001.1"/>
</dbReference>
<sequence>MRILVTGATGNVGRLVVDELLAAGASEVRALTTDPVRAALPPEVEVVEGYLGRVETLPRAFEGVDRMYLARLTRTVREVTELAREAGVTRIVDLAGTAGSWWYDVEKAVEHSGIPWTHLEAGEFMTNTTIWADQIRSRGEVREAYPRAANAPIALEDIAAVAAKALLEDGHEGAAYGLTGPEMLTRAELVAQIGKALGREIPLVEVSHADALADLTETMGADAAAWYLDGCAEMAEHPQPVSPTVSRVLGRPGMRFAEWAVAHASLFR</sequence>
<dbReference type="Gene3D" id="3.40.50.720">
    <property type="entry name" value="NAD(P)-binding Rossmann-like Domain"/>
    <property type="match status" value="1"/>
</dbReference>
<evidence type="ECO:0000313" key="3">
    <source>
        <dbReference type="Proteomes" id="UP000274843"/>
    </source>
</evidence>
<protein>
    <submittedName>
        <fullName evidence="2">Uncharacterized protein YbjT (DUF2867 family)</fullName>
    </submittedName>
</protein>
<dbReference type="InterPro" id="IPR051604">
    <property type="entry name" value="Ergot_Alk_Oxidoreductase"/>
</dbReference>
<name>A0A3N2GWW9_9PSEU</name>
<proteinExistence type="predicted"/>
<keyword evidence="3" id="KW-1185">Reference proteome</keyword>
<dbReference type="GeneID" id="301844869"/>
<evidence type="ECO:0000259" key="1">
    <source>
        <dbReference type="Pfam" id="PF13460"/>
    </source>
</evidence>
<accession>A0A3N2GWW9</accession>
<dbReference type="Proteomes" id="UP000274843">
    <property type="component" value="Unassembled WGS sequence"/>
</dbReference>
<dbReference type="AlphaFoldDB" id="A0A3N2GWW9"/>